<dbReference type="AlphaFoldDB" id="A0A6P0HCA3"/>
<evidence type="ECO:0000313" key="5">
    <source>
        <dbReference type="Proteomes" id="UP000468828"/>
    </source>
</evidence>
<evidence type="ECO:0000313" key="4">
    <source>
        <dbReference type="EMBL" id="NEN53528.1"/>
    </source>
</evidence>
<evidence type="ECO:0000256" key="1">
    <source>
        <dbReference type="SAM" id="MobiDB-lite"/>
    </source>
</evidence>
<dbReference type="Pfam" id="PF19575">
    <property type="entry name" value="HTH_58"/>
    <property type="match status" value="1"/>
</dbReference>
<feature type="region of interest" description="Disordered" evidence="1">
    <location>
        <begin position="1"/>
        <end position="23"/>
    </location>
</feature>
<reference evidence="4 6" key="2">
    <citation type="submission" date="2020-02" db="EMBL/GenBank/DDBJ databases">
        <title>The WGS of Modestobacter muralis DSM 100205.</title>
        <authorList>
            <person name="Jiang Z."/>
        </authorList>
    </citation>
    <scope>NUCLEOTIDE SEQUENCE [LARGE SCALE GENOMIC DNA]</scope>
    <source>
        <strain evidence="4 6">DSM 100205</strain>
    </source>
</reference>
<organism evidence="4 6">
    <name type="scientific">Modestobacter muralis</name>
    <dbReference type="NCBI Taxonomy" id="1608614"/>
    <lineage>
        <taxon>Bacteria</taxon>
        <taxon>Bacillati</taxon>
        <taxon>Actinomycetota</taxon>
        <taxon>Actinomycetes</taxon>
        <taxon>Geodermatophilales</taxon>
        <taxon>Geodermatophilaceae</taxon>
        <taxon>Modestobacter</taxon>
    </lineage>
</organism>
<dbReference type="InterPro" id="IPR045745">
    <property type="entry name" value="HTH_58_Actinobacteria-type"/>
</dbReference>
<evidence type="ECO:0000313" key="3">
    <source>
        <dbReference type="EMBL" id="NEK96609.1"/>
    </source>
</evidence>
<comment type="caution">
    <text evidence="4">The sequence shown here is derived from an EMBL/GenBank/DDBJ whole genome shotgun (WGS) entry which is preliminary data.</text>
</comment>
<reference evidence="3 5" key="1">
    <citation type="submission" date="2020-01" db="EMBL/GenBank/DDBJ databases">
        <title>the WGS Modestobacter muralis CPCC 204518.</title>
        <authorList>
            <person name="Jiang Z."/>
        </authorList>
    </citation>
    <scope>NUCLEOTIDE SEQUENCE [LARGE SCALE GENOMIC DNA]</scope>
    <source>
        <strain evidence="3 5">DSM 100205</strain>
    </source>
</reference>
<evidence type="ECO:0000313" key="6">
    <source>
        <dbReference type="Proteomes" id="UP000471152"/>
    </source>
</evidence>
<dbReference type="EMBL" id="JAAGWH010000069">
    <property type="protein sequence ID" value="NEK96609.1"/>
    <property type="molecule type" value="Genomic_DNA"/>
</dbReference>
<dbReference type="Proteomes" id="UP000471152">
    <property type="component" value="Unassembled WGS sequence"/>
</dbReference>
<dbReference type="InterPro" id="IPR013324">
    <property type="entry name" value="RNA_pol_sigma_r3/r4-like"/>
</dbReference>
<evidence type="ECO:0000259" key="2">
    <source>
        <dbReference type="Pfam" id="PF19575"/>
    </source>
</evidence>
<proteinExistence type="predicted"/>
<name>A0A6P0HCA3_9ACTN</name>
<gene>
    <name evidence="4" type="ORF">G3R41_21735</name>
    <name evidence="3" type="ORF">GCU67_20920</name>
</gene>
<feature type="domain" description="Helix-turn-helix" evidence="2">
    <location>
        <begin position="28"/>
        <end position="74"/>
    </location>
</feature>
<feature type="compositionally biased region" description="Pro residues" evidence="1">
    <location>
        <begin position="1"/>
        <end position="10"/>
    </location>
</feature>
<protein>
    <submittedName>
        <fullName evidence="4">Helix-turn-helix domain containing protein</fullName>
    </submittedName>
</protein>
<dbReference type="Proteomes" id="UP000468828">
    <property type="component" value="Unassembled WGS sequence"/>
</dbReference>
<sequence>MPYPPRPQLRPRPEFAGTRDSAHPQLQERLEAFIVATYREGRSLREVAELVDRSQTAVRRALDKYQVPRRPTGAVPIA</sequence>
<dbReference type="SUPFAM" id="SSF88659">
    <property type="entry name" value="Sigma3 and sigma4 domains of RNA polymerase sigma factors"/>
    <property type="match status" value="1"/>
</dbReference>
<accession>A0A6P0HCA3</accession>
<keyword evidence="5" id="KW-1185">Reference proteome</keyword>
<dbReference type="EMBL" id="JAAGWB010000073">
    <property type="protein sequence ID" value="NEN53528.1"/>
    <property type="molecule type" value="Genomic_DNA"/>
</dbReference>
<dbReference type="Gene3D" id="1.10.10.60">
    <property type="entry name" value="Homeodomain-like"/>
    <property type="match status" value="1"/>
</dbReference>